<reference evidence="7 8" key="1">
    <citation type="submission" date="2017-06" db="EMBL/GenBank/DDBJ databases">
        <authorList>
            <person name="Kim H.J."/>
            <person name="Triplett B.A."/>
        </authorList>
    </citation>
    <scope>NUCLEOTIDE SEQUENCE [LARGE SCALE GENOMIC DNA]</scope>
    <source>
        <strain evidence="7 8">SCA</strain>
    </source>
</reference>
<feature type="transmembrane region" description="Helical" evidence="6">
    <location>
        <begin position="82"/>
        <end position="100"/>
    </location>
</feature>
<dbReference type="Proteomes" id="UP000198304">
    <property type="component" value="Unassembled WGS sequence"/>
</dbReference>
<sequence length="467" mass="50448">MTNNTMIKKKKFKVPNAYSLIMIFIIVAAIMTYILPAGEYSTYQDEVTGRNLVDPTSFQFVDRNPVGVGDFLLAIPNGMTNAAAMIFLVFLIGGFFQVINDTGAIDAAINILVNKLQDKAFLVIPIIMALMSVLGALGIIVNAVIAFIPIGIALAKKLKLDPIMGMAIMYIGAFTGTTTTPMGYYNTLLAQNIAGLTPLSGFGFRAIVWAIVFIVSVLYTLRYAKKVKSDINNSVLDEIEWIGKSETAADVTDFNFKHAIVLTVLAAGFTIYSYGSFKLGWGTNHLSATMLAVALISGIITRMHPDDMSKSFIAGCKNMVYGALVIGFANSIIIVLTEGKIIHTVIHFMSMPLANVTPMISAVLMFYVNSIFNFFVPSGSGQAMIVMPLLAPMADVVNVSRQVAVSAFLYGDGFSNTIIPTSGVLMGALGVAKIPYEKWLKFMLPLLASWVLIGTIAIIFSVLIGWA</sequence>
<evidence type="ECO:0000256" key="2">
    <source>
        <dbReference type="ARBA" id="ARBA00022475"/>
    </source>
</evidence>
<dbReference type="InterPro" id="IPR018385">
    <property type="entry name" value="C4_dicarb_anaerob_car-like"/>
</dbReference>
<feature type="transmembrane region" description="Helical" evidence="6">
    <location>
        <begin position="374"/>
        <end position="394"/>
    </location>
</feature>
<keyword evidence="4 6" id="KW-1133">Transmembrane helix</keyword>
<feature type="transmembrane region" description="Helical" evidence="6">
    <location>
        <begin position="120"/>
        <end position="151"/>
    </location>
</feature>
<feature type="transmembrane region" description="Helical" evidence="6">
    <location>
        <begin position="254"/>
        <end position="275"/>
    </location>
</feature>
<feature type="transmembrane region" description="Helical" evidence="6">
    <location>
        <begin position="281"/>
        <end position="300"/>
    </location>
</feature>
<evidence type="ECO:0000256" key="6">
    <source>
        <dbReference type="SAM" id="Phobius"/>
    </source>
</evidence>
<feature type="transmembrane region" description="Helical" evidence="6">
    <location>
        <begin position="16"/>
        <end position="35"/>
    </location>
</feature>
<evidence type="ECO:0000256" key="3">
    <source>
        <dbReference type="ARBA" id="ARBA00022692"/>
    </source>
</evidence>
<feature type="transmembrane region" description="Helical" evidence="6">
    <location>
        <begin position="320"/>
        <end position="339"/>
    </location>
</feature>
<keyword evidence="5 6" id="KW-0472">Membrane</keyword>
<feature type="transmembrane region" description="Helical" evidence="6">
    <location>
        <begin position="163"/>
        <end position="182"/>
    </location>
</feature>
<keyword evidence="2" id="KW-1003">Cell membrane</keyword>
<evidence type="ECO:0000256" key="4">
    <source>
        <dbReference type="ARBA" id="ARBA00022989"/>
    </source>
</evidence>
<dbReference type="PANTHER" id="PTHR43652:SF6">
    <property type="entry name" value="ARGININE REPRESSOR"/>
    <property type="match status" value="1"/>
</dbReference>
<dbReference type="InterPro" id="IPR051679">
    <property type="entry name" value="DASS-Related_Transporters"/>
</dbReference>
<gene>
    <name evidence="7" type="ORF">SAMN05446037_101823</name>
</gene>
<feature type="transmembrane region" description="Helical" evidence="6">
    <location>
        <begin position="345"/>
        <end position="367"/>
    </location>
</feature>
<evidence type="ECO:0000313" key="7">
    <source>
        <dbReference type="EMBL" id="SNS71180.1"/>
    </source>
</evidence>
<dbReference type="OrthoDB" id="255482at2"/>
<dbReference type="Pfam" id="PF03606">
    <property type="entry name" value="DcuC"/>
    <property type="match status" value="1"/>
</dbReference>
<evidence type="ECO:0000256" key="1">
    <source>
        <dbReference type="ARBA" id="ARBA00004651"/>
    </source>
</evidence>
<accession>A0A239GPX3</accession>
<name>A0A239GPX3_9FIRM</name>
<dbReference type="RefSeq" id="WP_089283927.1">
    <property type="nucleotide sequence ID" value="NZ_FZOJ01000018.1"/>
</dbReference>
<feature type="transmembrane region" description="Helical" evidence="6">
    <location>
        <begin position="444"/>
        <end position="466"/>
    </location>
</feature>
<comment type="subcellular location">
    <subcellularLocation>
        <location evidence="1">Cell membrane</location>
        <topology evidence="1">Multi-pass membrane protein</topology>
    </subcellularLocation>
</comment>
<keyword evidence="8" id="KW-1185">Reference proteome</keyword>
<evidence type="ECO:0000313" key="8">
    <source>
        <dbReference type="Proteomes" id="UP000198304"/>
    </source>
</evidence>
<organism evidence="7 8">
    <name type="scientific">Anaerovirgula multivorans</name>
    <dbReference type="NCBI Taxonomy" id="312168"/>
    <lineage>
        <taxon>Bacteria</taxon>
        <taxon>Bacillati</taxon>
        <taxon>Bacillota</taxon>
        <taxon>Clostridia</taxon>
        <taxon>Peptostreptococcales</taxon>
        <taxon>Natronincolaceae</taxon>
        <taxon>Anaerovirgula</taxon>
    </lineage>
</organism>
<proteinExistence type="predicted"/>
<protein>
    <submittedName>
        <fullName evidence="7">Uncharacterized membrane protein YfcC, ion transporter superfamily</fullName>
    </submittedName>
</protein>
<feature type="transmembrane region" description="Helical" evidence="6">
    <location>
        <begin position="202"/>
        <end position="221"/>
    </location>
</feature>
<dbReference type="GO" id="GO:0005886">
    <property type="term" value="C:plasma membrane"/>
    <property type="evidence" value="ECO:0007669"/>
    <property type="project" value="UniProtKB-SubCell"/>
</dbReference>
<dbReference type="EMBL" id="FZOJ01000018">
    <property type="protein sequence ID" value="SNS71180.1"/>
    <property type="molecule type" value="Genomic_DNA"/>
</dbReference>
<keyword evidence="3 6" id="KW-0812">Transmembrane</keyword>
<dbReference type="PANTHER" id="PTHR43652">
    <property type="entry name" value="BASIC AMINO ACID ANTIPORTER YFCC-RELATED"/>
    <property type="match status" value="1"/>
</dbReference>
<evidence type="ECO:0000256" key="5">
    <source>
        <dbReference type="ARBA" id="ARBA00023136"/>
    </source>
</evidence>
<feature type="transmembrane region" description="Helical" evidence="6">
    <location>
        <begin position="414"/>
        <end position="432"/>
    </location>
</feature>
<dbReference type="AlphaFoldDB" id="A0A239GPX3"/>